<dbReference type="KEGG" id="pbar:105429364"/>
<evidence type="ECO:0000313" key="4">
    <source>
        <dbReference type="RefSeq" id="XP_011640606.2"/>
    </source>
</evidence>
<proteinExistence type="predicted"/>
<keyword evidence="2" id="KW-0812">Transmembrane</keyword>
<keyword evidence="3" id="KW-1185">Reference proteome</keyword>
<dbReference type="AlphaFoldDB" id="A0A6I9WDY1"/>
<feature type="region of interest" description="Disordered" evidence="1">
    <location>
        <begin position="39"/>
        <end position="59"/>
    </location>
</feature>
<keyword evidence="2" id="KW-1133">Transmembrane helix</keyword>
<organism evidence="3 4">
    <name type="scientific">Pogonomyrmex barbatus</name>
    <name type="common">red harvester ant</name>
    <dbReference type="NCBI Taxonomy" id="144034"/>
    <lineage>
        <taxon>Eukaryota</taxon>
        <taxon>Metazoa</taxon>
        <taxon>Ecdysozoa</taxon>
        <taxon>Arthropoda</taxon>
        <taxon>Hexapoda</taxon>
        <taxon>Insecta</taxon>
        <taxon>Pterygota</taxon>
        <taxon>Neoptera</taxon>
        <taxon>Endopterygota</taxon>
        <taxon>Hymenoptera</taxon>
        <taxon>Apocrita</taxon>
        <taxon>Aculeata</taxon>
        <taxon>Formicoidea</taxon>
        <taxon>Formicidae</taxon>
        <taxon>Myrmicinae</taxon>
        <taxon>Pogonomyrmex</taxon>
    </lineage>
</organism>
<evidence type="ECO:0000313" key="3">
    <source>
        <dbReference type="Proteomes" id="UP000504615"/>
    </source>
</evidence>
<dbReference type="PANTHER" id="PTHR35268">
    <property type="entry name" value="PROTEIN CCSMST1"/>
    <property type="match status" value="1"/>
</dbReference>
<dbReference type="RefSeq" id="XP_011640606.2">
    <property type="nucleotide sequence ID" value="XM_011642304.2"/>
</dbReference>
<sequence length="136" mass="15679">MLSNIIKNNLLLRSKSILLPRYITSQVTFNIRNKWNMVSSKDQSTTSEPEDDDETNRPIKYSTSKAAAMRIDEYRDPYGDTVPWYQGYVISLSIAVFLGYFCILREENDIDLLLDTDLEDSLSKAQKNLTKDNIKS</sequence>
<feature type="transmembrane region" description="Helical" evidence="2">
    <location>
        <begin position="84"/>
        <end position="104"/>
    </location>
</feature>
<dbReference type="Pfam" id="PF15013">
    <property type="entry name" value="CCSMST1"/>
    <property type="match status" value="1"/>
</dbReference>
<gene>
    <name evidence="4" type="primary">LOC105429364</name>
</gene>
<reference evidence="4" key="1">
    <citation type="submission" date="2025-08" db="UniProtKB">
        <authorList>
            <consortium name="RefSeq"/>
        </authorList>
    </citation>
    <scope>IDENTIFICATION</scope>
</reference>
<dbReference type="InterPro" id="IPR029160">
    <property type="entry name" value="UQCC4"/>
</dbReference>
<evidence type="ECO:0000256" key="1">
    <source>
        <dbReference type="SAM" id="MobiDB-lite"/>
    </source>
</evidence>
<accession>A0A6I9WDY1</accession>
<dbReference type="GeneID" id="105429364"/>
<dbReference type="PANTHER" id="PTHR35268:SF1">
    <property type="entry name" value="UBIQUINOL-CYTOCHROME-C REDUCTASE COMPLEX ASSEMBLY FACTOR 4"/>
    <property type="match status" value="1"/>
</dbReference>
<name>A0A6I9WDY1_9HYME</name>
<protein>
    <submittedName>
        <fullName evidence="4">Uncharacterized protein LOC105429364</fullName>
    </submittedName>
</protein>
<dbReference type="OrthoDB" id="5783753at2759"/>
<evidence type="ECO:0000256" key="2">
    <source>
        <dbReference type="SAM" id="Phobius"/>
    </source>
</evidence>
<keyword evidence="2" id="KW-0472">Membrane</keyword>
<dbReference type="Proteomes" id="UP000504615">
    <property type="component" value="Unplaced"/>
</dbReference>